<dbReference type="SUPFAM" id="SSF51445">
    <property type="entry name" value="(Trans)glycosidases"/>
    <property type="match status" value="1"/>
</dbReference>
<organism evidence="2 3">
    <name type="scientific">Candidatus Magasanikbacteria bacterium RIFCSPHIGHO2_02_FULL_51_14</name>
    <dbReference type="NCBI Taxonomy" id="1798683"/>
    <lineage>
        <taxon>Bacteria</taxon>
        <taxon>Candidatus Magasanikiibacteriota</taxon>
    </lineage>
</organism>
<reference evidence="2 3" key="1">
    <citation type="journal article" date="2016" name="Nat. Commun.">
        <title>Thousands of microbial genomes shed light on interconnected biogeochemical processes in an aquifer system.</title>
        <authorList>
            <person name="Anantharaman K."/>
            <person name="Brown C.T."/>
            <person name="Hug L.A."/>
            <person name="Sharon I."/>
            <person name="Castelle C.J."/>
            <person name="Probst A.J."/>
            <person name="Thomas B.C."/>
            <person name="Singh A."/>
            <person name="Wilkins M.J."/>
            <person name="Karaoz U."/>
            <person name="Brodie E.L."/>
            <person name="Williams K.H."/>
            <person name="Hubbard S.S."/>
            <person name="Banfield J.F."/>
        </authorList>
    </citation>
    <scope>NUCLEOTIDE SEQUENCE [LARGE SCALE GENOMIC DNA]</scope>
</reference>
<dbReference type="AlphaFoldDB" id="A0A1F6MFY1"/>
<dbReference type="InterPro" id="IPR017853">
    <property type="entry name" value="GH"/>
</dbReference>
<comment type="caution">
    <text evidence="2">The sequence shown here is derived from an EMBL/GenBank/DDBJ whole genome shotgun (WGS) entry which is preliminary data.</text>
</comment>
<dbReference type="Pfam" id="PF02836">
    <property type="entry name" value="Glyco_hydro_2_C"/>
    <property type="match status" value="1"/>
</dbReference>
<feature type="domain" description="Glycoside hydrolase family 2 catalytic" evidence="1">
    <location>
        <begin position="87"/>
        <end position="170"/>
    </location>
</feature>
<dbReference type="Proteomes" id="UP000177457">
    <property type="component" value="Unassembled WGS sequence"/>
</dbReference>
<accession>A0A1F6MFY1</accession>
<dbReference type="GO" id="GO:0004553">
    <property type="term" value="F:hydrolase activity, hydrolyzing O-glycosyl compounds"/>
    <property type="evidence" value="ECO:0007669"/>
    <property type="project" value="InterPro"/>
</dbReference>
<proteinExistence type="predicted"/>
<dbReference type="GO" id="GO:0005975">
    <property type="term" value="P:carbohydrate metabolic process"/>
    <property type="evidence" value="ECO:0007669"/>
    <property type="project" value="InterPro"/>
</dbReference>
<dbReference type="InterPro" id="IPR006103">
    <property type="entry name" value="Glyco_hydro_2_cat"/>
</dbReference>
<dbReference type="EMBL" id="MFQE01000047">
    <property type="protein sequence ID" value="OGH70403.1"/>
    <property type="molecule type" value="Genomic_DNA"/>
</dbReference>
<evidence type="ECO:0000313" key="2">
    <source>
        <dbReference type="EMBL" id="OGH70403.1"/>
    </source>
</evidence>
<name>A0A1F6MFY1_9BACT</name>
<protein>
    <recommendedName>
        <fullName evidence="1">Glycoside hydrolase family 2 catalytic domain-containing protein</fullName>
    </recommendedName>
</protein>
<evidence type="ECO:0000313" key="3">
    <source>
        <dbReference type="Proteomes" id="UP000177457"/>
    </source>
</evidence>
<dbReference type="STRING" id="1798683.A3C90_00595"/>
<sequence>MTIASFSIIGVCTILYSLLWLASAKTHDVAFGISFNQNHASSLGLDWKETYVAMLDELKPKYVRIAAMWSEIEPEDDRFVWDGVDFMMDEAGKRGTEILLVVGQKAPRWPECHVPAWVNNLIAQEDVLIALFDYVEQVVERYKNHPALELWQIENEPFIRFRFGECANYDEGATYKEIARVRSLDSDHKIVVTDSGELSTWRKASKSGEILGATMYRTVRNKKGQAVRHWWLPPALYTWKARLWGVPRERFFISELQAEPWFTESNPMNTPIDVQEQTMNPDQLQANIAYAKKIGVSRAYFWGVEWWYWMKTRNDDGRYWEIASEALQGTSR</sequence>
<dbReference type="Gene3D" id="3.20.20.80">
    <property type="entry name" value="Glycosidases"/>
    <property type="match status" value="1"/>
</dbReference>
<gene>
    <name evidence="2" type="ORF">A3C90_00595</name>
</gene>
<evidence type="ECO:0000259" key="1">
    <source>
        <dbReference type="Pfam" id="PF02836"/>
    </source>
</evidence>